<dbReference type="KEGG" id="ock:EXM22_11065"/>
<organism evidence="2 3">
    <name type="scientific">Oceanispirochaeta crateris</name>
    <dbReference type="NCBI Taxonomy" id="2518645"/>
    <lineage>
        <taxon>Bacteria</taxon>
        <taxon>Pseudomonadati</taxon>
        <taxon>Spirochaetota</taxon>
        <taxon>Spirochaetia</taxon>
        <taxon>Spirochaetales</taxon>
        <taxon>Spirochaetaceae</taxon>
        <taxon>Oceanispirochaeta</taxon>
    </lineage>
</organism>
<reference evidence="2 3" key="1">
    <citation type="submission" date="2019-02" db="EMBL/GenBank/DDBJ databases">
        <title>Complete Genome Sequence and Methylome Analysis of free living Spirochaetas.</title>
        <authorList>
            <person name="Fomenkov A."/>
            <person name="Dubinina G."/>
            <person name="Leshcheva N."/>
            <person name="Mikheeva N."/>
            <person name="Grabovich M."/>
            <person name="Vincze T."/>
            <person name="Roberts R.J."/>
        </authorList>
    </citation>
    <scope>NUCLEOTIDE SEQUENCE [LARGE SCALE GENOMIC DNA]</scope>
    <source>
        <strain evidence="2 3">K2</strain>
    </source>
</reference>
<evidence type="ECO:0000256" key="1">
    <source>
        <dbReference type="SAM" id="Phobius"/>
    </source>
</evidence>
<dbReference type="EMBL" id="CP036150">
    <property type="protein sequence ID" value="QEN08501.1"/>
    <property type="molecule type" value="Genomic_DNA"/>
</dbReference>
<proteinExistence type="predicted"/>
<keyword evidence="1" id="KW-0472">Membrane</keyword>
<feature type="transmembrane region" description="Helical" evidence="1">
    <location>
        <begin position="144"/>
        <end position="162"/>
    </location>
</feature>
<keyword evidence="3" id="KW-1185">Reference proteome</keyword>
<dbReference type="Proteomes" id="UP000324209">
    <property type="component" value="Chromosome"/>
</dbReference>
<sequence length="188" mass="22650">MTMNEAKILGFYRKKKKETLIDIDIDFYREIYNSWDFSPELNRDLDDDLFEYLEECCREIPPKSPICIVLHLPEAIKNTQKELLNKNSFENYFSYRIKKLQFKKKKMYKNAVLYAAYGLIFISLATLMEHFIPESTVLSILEEGFFIGGWVLFWELFSMIFFHKGEVREMMNILRRLKNAPIEYEYKK</sequence>
<dbReference type="AlphaFoldDB" id="A0A5C1QLJ4"/>
<gene>
    <name evidence="2" type="ORF">EXM22_11065</name>
</gene>
<name>A0A5C1QLJ4_9SPIO</name>
<dbReference type="RefSeq" id="WP_149486582.1">
    <property type="nucleotide sequence ID" value="NZ_CP036150.1"/>
</dbReference>
<accession>A0A5C1QLJ4</accession>
<dbReference type="OrthoDB" id="573194at2"/>
<feature type="transmembrane region" description="Helical" evidence="1">
    <location>
        <begin position="111"/>
        <end position="132"/>
    </location>
</feature>
<keyword evidence="1" id="KW-0812">Transmembrane</keyword>
<protein>
    <submittedName>
        <fullName evidence="2">Uncharacterized protein</fullName>
    </submittedName>
</protein>
<evidence type="ECO:0000313" key="3">
    <source>
        <dbReference type="Proteomes" id="UP000324209"/>
    </source>
</evidence>
<evidence type="ECO:0000313" key="2">
    <source>
        <dbReference type="EMBL" id="QEN08501.1"/>
    </source>
</evidence>
<keyword evidence="1" id="KW-1133">Transmembrane helix</keyword>